<dbReference type="Pfam" id="PF02602">
    <property type="entry name" value="HEM4"/>
    <property type="match status" value="1"/>
</dbReference>
<reference evidence="3 4" key="1">
    <citation type="submission" date="2019-10" db="EMBL/GenBank/DDBJ databases">
        <title>Genome Sequences from Six Type Strain Members of the Archaeal Family Sulfolobaceae: Acidianus ambivalens, Acidianus infernus, Metallosphaera prunae, Stygiolobus azoricus, Sulfolobus metallicus, and Sulfurisphaera ohwakuensis.</title>
        <authorList>
            <person name="Counts J.A."/>
            <person name="Kelly R.M."/>
        </authorList>
    </citation>
    <scope>NUCLEOTIDE SEQUENCE [LARGE SCALE GENOMIC DNA]</scope>
    <source>
        <strain evidence="3 4">TA-1</strain>
    </source>
</reference>
<dbReference type="OrthoDB" id="36223at2157"/>
<reference evidence="2 5" key="2">
    <citation type="submission" date="2020-08" db="EMBL/GenBank/DDBJ databases">
        <title>Genomic Encyclopedia of Type Strains, Phase IV (KMG-IV): sequencing the most valuable type-strain genomes for metagenomic binning, comparative biology and taxonomic classification.</title>
        <authorList>
            <person name="Goeker M."/>
        </authorList>
    </citation>
    <scope>NUCLEOTIDE SEQUENCE [LARGE SCALE GENOMIC DNA]</scope>
    <source>
        <strain evidence="2 5">DSM 12421</strain>
    </source>
</reference>
<evidence type="ECO:0000313" key="2">
    <source>
        <dbReference type="EMBL" id="MBB5253239.1"/>
    </source>
</evidence>
<dbReference type="SUPFAM" id="SSF69618">
    <property type="entry name" value="HemD-like"/>
    <property type="match status" value="1"/>
</dbReference>
<evidence type="ECO:0000313" key="3">
    <source>
        <dbReference type="EMBL" id="QGR15854.1"/>
    </source>
</evidence>
<dbReference type="KEGG" id="soh:D1869_00595"/>
<evidence type="ECO:0000259" key="1">
    <source>
        <dbReference type="Pfam" id="PF02602"/>
    </source>
</evidence>
<dbReference type="Proteomes" id="UP000427373">
    <property type="component" value="Chromosome"/>
</dbReference>
<dbReference type="InterPro" id="IPR003754">
    <property type="entry name" value="4pyrrol_synth_uPrphyn_synth"/>
</dbReference>
<dbReference type="EC" id="4.2.1.75" evidence="2"/>
<evidence type="ECO:0000313" key="5">
    <source>
        <dbReference type="Proteomes" id="UP000582213"/>
    </source>
</evidence>
<sequence length="211" mass="23895">MKVLFLRPEGSNIPYSKNFIEISILKPECINYTVNLHEIDGLGFTSINAVRCFKDFDKIEGKAIFAVGPSTSEELIKRNIKNVIIPEEYTVEYLVKLIKQNTKNPLLVRSLIAIDNSLDIKQIADYNLKADLQKLEEARELIEKCKVDIIVLTSSYIASLVKDFIKECEIIVSIGPSTSKVIKDKKNIYEAKEHDMKGILKLLKELGAYDG</sequence>
<dbReference type="AlphaFoldDB" id="A0A650CDK0"/>
<protein>
    <submittedName>
        <fullName evidence="3">Uroporphyrinogen-III synthase</fullName>
        <ecNumber evidence="2">4.2.1.75</ecNumber>
    </submittedName>
</protein>
<dbReference type="Gene3D" id="3.40.50.10090">
    <property type="match status" value="2"/>
</dbReference>
<feature type="domain" description="Tetrapyrrole biosynthesis uroporphyrinogen III synthase" evidence="1">
    <location>
        <begin position="28"/>
        <end position="200"/>
    </location>
</feature>
<keyword evidence="2" id="KW-0456">Lyase</keyword>
<dbReference type="RefSeq" id="WP_156013478.1">
    <property type="nucleotide sequence ID" value="NZ_AP031374.1"/>
</dbReference>
<dbReference type="InterPro" id="IPR036108">
    <property type="entry name" value="4pyrrol_syn_uPrphyn_synt_sf"/>
</dbReference>
<name>A0A650CDK0_SULOH</name>
<dbReference type="GO" id="GO:0004852">
    <property type="term" value="F:uroporphyrinogen-III synthase activity"/>
    <property type="evidence" value="ECO:0007669"/>
    <property type="project" value="UniProtKB-EC"/>
</dbReference>
<keyword evidence="4" id="KW-1185">Reference proteome</keyword>
<evidence type="ECO:0000313" key="4">
    <source>
        <dbReference type="Proteomes" id="UP000427373"/>
    </source>
</evidence>
<dbReference type="EMBL" id="CP045484">
    <property type="protein sequence ID" value="QGR15854.1"/>
    <property type="molecule type" value="Genomic_DNA"/>
</dbReference>
<dbReference type="GO" id="GO:0033014">
    <property type="term" value="P:tetrapyrrole biosynthetic process"/>
    <property type="evidence" value="ECO:0007669"/>
    <property type="project" value="InterPro"/>
</dbReference>
<gene>
    <name evidence="3" type="ORF">D1869_00595</name>
    <name evidence="2" type="ORF">HNQ62_000981</name>
</gene>
<dbReference type="CDD" id="cd06578">
    <property type="entry name" value="HemD"/>
    <property type="match status" value="1"/>
</dbReference>
<dbReference type="GeneID" id="95643780"/>
<proteinExistence type="predicted"/>
<accession>A0A650CDK0</accession>
<dbReference type="EMBL" id="JACHFY010000003">
    <property type="protein sequence ID" value="MBB5253239.1"/>
    <property type="molecule type" value="Genomic_DNA"/>
</dbReference>
<dbReference type="Proteomes" id="UP000582213">
    <property type="component" value="Unassembled WGS sequence"/>
</dbReference>
<organism evidence="3 4">
    <name type="scientific">Sulfurisphaera ohwakuensis</name>
    <dbReference type="NCBI Taxonomy" id="69656"/>
    <lineage>
        <taxon>Archaea</taxon>
        <taxon>Thermoproteota</taxon>
        <taxon>Thermoprotei</taxon>
        <taxon>Sulfolobales</taxon>
        <taxon>Sulfolobaceae</taxon>
        <taxon>Sulfurisphaera</taxon>
    </lineage>
</organism>